<organism evidence="1 2">
    <name type="scientific">Actinomadura barringtoniae</name>
    <dbReference type="NCBI Taxonomy" id="1427535"/>
    <lineage>
        <taxon>Bacteria</taxon>
        <taxon>Bacillati</taxon>
        <taxon>Actinomycetota</taxon>
        <taxon>Actinomycetes</taxon>
        <taxon>Streptosporangiales</taxon>
        <taxon>Thermomonosporaceae</taxon>
        <taxon>Actinomadura</taxon>
    </lineage>
</organism>
<dbReference type="RefSeq" id="WP_208253513.1">
    <property type="nucleotide sequence ID" value="NZ_JAGEOJ010000001.1"/>
</dbReference>
<dbReference type="Proteomes" id="UP000669179">
    <property type="component" value="Unassembled WGS sequence"/>
</dbReference>
<evidence type="ECO:0000313" key="1">
    <source>
        <dbReference type="EMBL" id="MBO2445935.1"/>
    </source>
</evidence>
<sequence>MSRQRSSPPVTLTDLGSDRTRLFDLAWCLSLRIQIHLHAGAHHDAIEAAEAARALMDLTGDLRGHATVSLDLVAAQIATGLLTQAPEVLEPAVPLLRDIGAYSAASRGERLLSEASGEVHA</sequence>
<dbReference type="AlphaFoldDB" id="A0A939P6A4"/>
<proteinExistence type="predicted"/>
<gene>
    <name evidence="1" type="ORF">J4573_02425</name>
</gene>
<accession>A0A939P6A4</accession>
<keyword evidence="2" id="KW-1185">Reference proteome</keyword>
<reference evidence="1" key="1">
    <citation type="submission" date="2021-03" db="EMBL/GenBank/DDBJ databases">
        <authorList>
            <person name="Kanchanasin P."/>
            <person name="Saeng-In P."/>
            <person name="Phongsopitanun W."/>
            <person name="Yuki M."/>
            <person name="Kudo T."/>
            <person name="Ohkuma M."/>
            <person name="Tanasupawat S."/>
        </authorList>
    </citation>
    <scope>NUCLEOTIDE SEQUENCE</scope>
    <source>
        <strain evidence="1">GKU 128</strain>
    </source>
</reference>
<name>A0A939P6A4_9ACTN</name>
<evidence type="ECO:0000313" key="2">
    <source>
        <dbReference type="Proteomes" id="UP000669179"/>
    </source>
</evidence>
<comment type="caution">
    <text evidence="1">The sequence shown here is derived from an EMBL/GenBank/DDBJ whole genome shotgun (WGS) entry which is preliminary data.</text>
</comment>
<protein>
    <submittedName>
        <fullName evidence="1">Uncharacterized protein</fullName>
    </submittedName>
</protein>
<dbReference type="EMBL" id="JAGEOJ010000001">
    <property type="protein sequence ID" value="MBO2445935.1"/>
    <property type="molecule type" value="Genomic_DNA"/>
</dbReference>